<name>A0A2H0RDB0_9BACT</name>
<dbReference type="GO" id="GO:0009252">
    <property type="term" value="P:peptidoglycan biosynthetic process"/>
    <property type="evidence" value="ECO:0007669"/>
    <property type="project" value="UniProtKB-UniRule"/>
</dbReference>
<evidence type="ECO:0000256" key="6">
    <source>
        <dbReference type="ARBA" id="ARBA00023316"/>
    </source>
</evidence>
<protein>
    <recommendedName>
        <fullName evidence="2 7">Glutamate racemase</fullName>
        <ecNumber evidence="2 7">5.1.1.3</ecNumber>
    </recommendedName>
</protein>
<gene>
    <name evidence="7 8" type="primary">murI</name>
    <name evidence="8" type="ORF">COV23_01995</name>
</gene>
<dbReference type="GO" id="GO:0071555">
    <property type="term" value="P:cell wall organization"/>
    <property type="evidence" value="ECO:0007669"/>
    <property type="project" value="UniProtKB-KW"/>
</dbReference>
<dbReference type="InterPro" id="IPR001920">
    <property type="entry name" value="Asp/Glu_race"/>
</dbReference>
<dbReference type="GO" id="GO:0008360">
    <property type="term" value="P:regulation of cell shape"/>
    <property type="evidence" value="ECO:0007669"/>
    <property type="project" value="UniProtKB-KW"/>
</dbReference>
<feature type="binding site" evidence="7">
    <location>
        <begin position="6"/>
        <end position="7"/>
    </location>
    <ligand>
        <name>substrate</name>
    </ligand>
</feature>
<evidence type="ECO:0000256" key="3">
    <source>
        <dbReference type="ARBA" id="ARBA00022960"/>
    </source>
</evidence>
<feature type="active site" description="Proton donor/acceptor" evidence="7">
    <location>
        <position position="188"/>
    </location>
</feature>
<dbReference type="PROSITE" id="PS00923">
    <property type="entry name" value="ASP_GLU_RACEMASE_1"/>
    <property type="match status" value="1"/>
</dbReference>
<dbReference type="InterPro" id="IPR018187">
    <property type="entry name" value="Asp/Glu_racemase_AS_1"/>
</dbReference>
<evidence type="ECO:0000256" key="1">
    <source>
        <dbReference type="ARBA" id="ARBA00001602"/>
    </source>
</evidence>
<evidence type="ECO:0000256" key="4">
    <source>
        <dbReference type="ARBA" id="ARBA00022984"/>
    </source>
</evidence>
<evidence type="ECO:0000313" key="8">
    <source>
        <dbReference type="EMBL" id="PIR44024.1"/>
    </source>
</evidence>
<sequence length="270" mass="30392">MIGLFDSGLGGLTILKEITKILPQYFYVYLGDNARAPYGARSQDVIYKYTVSGVTELFNQGAELVILACNTSSSSALRKIQQEFLPKNFPNKRVLGIIIPTAEEVPNLTKTKEVGILATEATINSKAYINEIQKINSSIKIFQQACPLFVPIIEAGEVEWEGLDLAIKKYLNELFIMSKNIDTIILGCTHYALIEEKIKSYLPDSIKLVSQSKIIAEKLKDYLKRHPEIENKLDKSGKRKFLTTESSERIKNLSQMFYGESIEISIVELD</sequence>
<dbReference type="AlphaFoldDB" id="A0A2H0RDB0"/>
<dbReference type="NCBIfam" id="TIGR00067">
    <property type="entry name" value="glut_race"/>
    <property type="match status" value="1"/>
</dbReference>
<dbReference type="FunFam" id="3.40.50.1860:FF:000001">
    <property type="entry name" value="Glutamate racemase"/>
    <property type="match status" value="1"/>
</dbReference>
<dbReference type="PANTHER" id="PTHR21198">
    <property type="entry name" value="GLUTAMATE RACEMASE"/>
    <property type="match status" value="1"/>
</dbReference>
<comment type="catalytic activity">
    <reaction evidence="1 7">
        <text>L-glutamate = D-glutamate</text>
        <dbReference type="Rhea" id="RHEA:12813"/>
        <dbReference type="ChEBI" id="CHEBI:29985"/>
        <dbReference type="ChEBI" id="CHEBI:29986"/>
        <dbReference type="EC" id="5.1.1.3"/>
    </reaction>
</comment>
<dbReference type="InterPro" id="IPR015942">
    <property type="entry name" value="Asp/Glu/hydantoin_racemase"/>
</dbReference>
<feature type="binding site" evidence="7">
    <location>
        <begin position="38"/>
        <end position="39"/>
    </location>
    <ligand>
        <name>substrate</name>
    </ligand>
</feature>
<dbReference type="GO" id="GO:0008881">
    <property type="term" value="F:glutamate racemase activity"/>
    <property type="evidence" value="ECO:0007669"/>
    <property type="project" value="UniProtKB-UniRule"/>
</dbReference>
<keyword evidence="5 7" id="KW-0413">Isomerase</keyword>
<evidence type="ECO:0000256" key="5">
    <source>
        <dbReference type="ARBA" id="ARBA00023235"/>
    </source>
</evidence>
<dbReference type="PANTHER" id="PTHR21198:SF2">
    <property type="entry name" value="GLUTAMATE RACEMASE"/>
    <property type="match status" value="1"/>
</dbReference>
<keyword evidence="4 7" id="KW-0573">Peptidoglycan synthesis</keyword>
<dbReference type="Proteomes" id="UP000231602">
    <property type="component" value="Unassembled WGS sequence"/>
</dbReference>
<dbReference type="InterPro" id="IPR004391">
    <property type="entry name" value="Glu_race"/>
</dbReference>
<evidence type="ECO:0000313" key="9">
    <source>
        <dbReference type="Proteomes" id="UP000231602"/>
    </source>
</evidence>
<dbReference type="Pfam" id="PF01177">
    <property type="entry name" value="Asp_Glu_race"/>
    <property type="match status" value="1"/>
</dbReference>
<dbReference type="EMBL" id="PCXV01000033">
    <property type="protein sequence ID" value="PIR44024.1"/>
    <property type="molecule type" value="Genomic_DNA"/>
</dbReference>
<accession>A0A2H0RDB0</accession>
<keyword evidence="6 7" id="KW-0961">Cell wall biogenesis/degradation</keyword>
<keyword evidence="3 7" id="KW-0133">Cell shape</keyword>
<dbReference type="EC" id="5.1.1.3" evidence="2 7"/>
<organism evidence="8 9">
    <name type="scientific">Candidatus Wolfebacteria bacterium CG10_big_fil_rev_8_21_14_0_10_31_9</name>
    <dbReference type="NCBI Taxonomy" id="1975070"/>
    <lineage>
        <taxon>Bacteria</taxon>
        <taxon>Candidatus Wolfeibacteriota</taxon>
    </lineage>
</organism>
<feature type="binding site" evidence="7">
    <location>
        <begin position="189"/>
        <end position="190"/>
    </location>
    <ligand>
        <name>substrate</name>
    </ligand>
</feature>
<dbReference type="Gene3D" id="3.40.50.1860">
    <property type="match status" value="2"/>
</dbReference>
<comment type="pathway">
    <text evidence="7">Cell wall biogenesis; peptidoglycan biosynthesis.</text>
</comment>
<evidence type="ECO:0000256" key="7">
    <source>
        <dbReference type="HAMAP-Rule" id="MF_00258"/>
    </source>
</evidence>
<proteinExistence type="inferred from homology"/>
<dbReference type="SUPFAM" id="SSF53681">
    <property type="entry name" value="Aspartate/glutamate racemase"/>
    <property type="match status" value="2"/>
</dbReference>
<reference evidence="8 9" key="1">
    <citation type="submission" date="2017-09" db="EMBL/GenBank/DDBJ databases">
        <title>Depth-based differentiation of microbial function through sediment-hosted aquifers and enrichment of novel symbionts in the deep terrestrial subsurface.</title>
        <authorList>
            <person name="Probst A.J."/>
            <person name="Ladd B."/>
            <person name="Jarett J.K."/>
            <person name="Geller-Mcgrath D.E."/>
            <person name="Sieber C.M."/>
            <person name="Emerson J.B."/>
            <person name="Anantharaman K."/>
            <person name="Thomas B.C."/>
            <person name="Malmstrom R."/>
            <person name="Stieglmeier M."/>
            <person name="Klingl A."/>
            <person name="Woyke T."/>
            <person name="Ryan C.M."/>
            <person name="Banfield J.F."/>
        </authorList>
    </citation>
    <scope>NUCLEOTIDE SEQUENCE [LARGE SCALE GENOMIC DNA]</scope>
    <source>
        <strain evidence="8">CG10_big_fil_rev_8_21_14_0_10_31_9</strain>
    </source>
</reference>
<feature type="binding site" evidence="7">
    <location>
        <begin position="70"/>
        <end position="71"/>
    </location>
    <ligand>
        <name>substrate</name>
    </ligand>
</feature>
<dbReference type="UniPathway" id="UPA00219"/>
<feature type="active site" description="Proton donor/acceptor" evidence="7">
    <location>
        <position position="69"/>
    </location>
</feature>
<comment type="similarity">
    <text evidence="7">Belongs to the aspartate/glutamate racemases family.</text>
</comment>
<dbReference type="HAMAP" id="MF_00258">
    <property type="entry name" value="Glu_racemase"/>
    <property type="match status" value="1"/>
</dbReference>
<comment type="caution">
    <text evidence="8">The sequence shown here is derived from an EMBL/GenBank/DDBJ whole genome shotgun (WGS) entry which is preliminary data.</text>
</comment>
<evidence type="ECO:0000256" key="2">
    <source>
        <dbReference type="ARBA" id="ARBA00013090"/>
    </source>
</evidence>
<comment type="function">
    <text evidence="7">Provides the (R)-glutamate required for cell wall biosynthesis.</text>
</comment>